<organism evidence="14 15">
    <name type="scientific">Leptobrachium leishanense</name>
    <name type="common">Leishan spiny toad</name>
    <dbReference type="NCBI Taxonomy" id="445787"/>
    <lineage>
        <taxon>Eukaryota</taxon>
        <taxon>Metazoa</taxon>
        <taxon>Chordata</taxon>
        <taxon>Craniata</taxon>
        <taxon>Vertebrata</taxon>
        <taxon>Euteleostomi</taxon>
        <taxon>Amphibia</taxon>
        <taxon>Batrachia</taxon>
        <taxon>Anura</taxon>
        <taxon>Pelobatoidea</taxon>
        <taxon>Megophryidae</taxon>
        <taxon>Leptobrachium</taxon>
    </lineage>
</organism>
<dbReference type="SUPFAM" id="SSF53300">
    <property type="entry name" value="vWA-like"/>
    <property type="match status" value="1"/>
</dbReference>
<dbReference type="GeneTree" id="ENSGT00940000154682"/>
<dbReference type="Pfam" id="PF00092">
    <property type="entry name" value="VWA"/>
    <property type="match status" value="1"/>
</dbReference>
<dbReference type="Proteomes" id="UP000694569">
    <property type="component" value="Unplaced"/>
</dbReference>
<dbReference type="InterPro" id="IPR004727">
    <property type="entry name" value="CLCA_chordata"/>
</dbReference>
<evidence type="ECO:0000256" key="11">
    <source>
        <dbReference type="SAM" id="MobiDB-lite"/>
    </source>
</evidence>
<evidence type="ECO:0000256" key="12">
    <source>
        <dbReference type="SAM" id="SignalP"/>
    </source>
</evidence>
<comment type="similarity">
    <text evidence="1">Belongs to the CLCR family.</text>
</comment>
<dbReference type="SMART" id="SM00327">
    <property type="entry name" value="VWA"/>
    <property type="match status" value="1"/>
</dbReference>
<dbReference type="InterPro" id="IPR013642">
    <property type="entry name" value="CLCA_N"/>
</dbReference>
<dbReference type="GO" id="GO:0006508">
    <property type="term" value="P:proteolysis"/>
    <property type="evidence" value="ECO:0007669"/>
    <property type="project" value="UniProtKB-KW"/>
</dbReference>
<dbReference type="CDD" id="cd00198">
    <property type="entry name" value="vWFA"/>
    <property type="match status" value="1"/>
</dbReference>
<keyword evidence="15" id="KW-1185">Reference proteome</keyword>
<dbReference type="PANTHER" id="PTHR10579">
    <property type="entry name" value="CALCIUM-ACTIVATED CHLORIDE CHANNEL REGULATOR"/>
    <property type="match status" value="1"/>
</dbReference>
<dbReference type="InterPro" id="IPR002035">
    <property type="entry name" value="VWF_A"/>
</dbReference>
<dbReference type="AlphaFoldDB" id="A0A8C5R7P5"/>
<evidence type="ECO:0000256" key="1">
    <source>
        <dbReference type="ARBA" id="ARBA00006398"/>
    </source>
</evidence>
<dbReference type="NCBIfam" id="TIGR00868">
    <property type="entry name" value="hCaCC"/>
    <property type="match status" value="1"/>
</dbReference>
<feature type="compositionally biased region" description="Pro residues" evidence="11">
    <location>
        <begin position="879"/>
        <end position="901"/>
    </location>
</feature>
<reference evidence="14" key="1">
    <citation type="submission" date="2025-08" db="UniProtKB">
        <authorList>
            <consortium name="Ensembl"/>
        </authorList>
    </citation>
    <scope>IDENTIFICATION</scope>
</reference>
<evidence type="ECO:0000256" key="4">
    <source>
        <dbReference type="ARBA" id="ARBA00022723"/>
    </source>
</evidence>
<evidence type="ECO:0000256" key="10">
    <source>
        <dbReference type="ARBA" id="ARBA00023214"/>
    </source>
</evidence>
<keyword evidence="3" id="KW-0645">Protease</keyword>
<keyword evidence="6" id="KW-0378">Hydrolase</keyword>
<feature type="signal peptide" evidence="12">
    <location>
        <begin position="1"/>
        <end position="21"/>
    </location>
</feature>
<keyword evidence="8" id="KW-0482">Metalloprotease</keyword>
<evidence type="ECO:0000259" key="13">
    <source>
        <dbReference type="PROSITE" id="PS50234"/>
    </source>
</evidence>
<dbReference type="InterPro" id="IPR036465">
    <property type="entry name" value="vWFA_dom_sf"/>
</dbReference>
<evidence type="ECO:0000256" key="7">
    <source>
        <dbReference type="ARBA" id="ARBA00022833"/>
    </source>
</evidence>
<evidence type="ECO:0000313" key="14">
    <source>
        <dbReference type="Ensembl" id="ENSLLEP00000048116.1"/>
    </source>
</evidence>
<feature type="compositionally biased region" description="Low complexity" evidence="11">
    <location>
        <begin position="902"/>
        <end position="926"/>
    </location>
</feature>
<dbReference type="GO" id="GO:0046872">
    <property type="term" value="F:metal ion binding"/>
    <property type="evidence" value="ECO:0007669"/>
    <property type="project" value="UniProtKB-KW"/>
</dbReference>
<reference evidence="14" key="2">
    <citation type="submission" date="2025-09" db="UniProtKB">
        <authorList>
            <consortium name="Ensembl"/>
        </authorList>
    </citation>
    <scope>IDENTIFICATION</scope>
</reference>
<evidence type="ECO:0000256" key="3">
    <source>
        <dbReference type="ARBA" id="ARBA00022670"/>
    </source>
</evidence>
<evidence type="ECO:0000313" key="15">
    <source>
        <dbReference type="Proteomes" id="UP000694569"/>
    </source>
</evidence>
<dbReference type="OrthoDB" id="687730at2759"/>
<keyword evidence="5 12" id="KW-0732">Signal</keyword>
<dbReference type="GO" id="GO:0005886">
    <property type="term" value="C:plasma membrane"/>
    <property type="evidence" value="ECO:0007669"/>
    <property type="project" value="TreeGrafter"/>
</dbReference>
<dbReference type="Pfam" id="PF08434">
    <property type="entry name" value="CLCA"/>
    <property type="match status" value="1"/>
</dbReference>
<sequence>MALRNLFVVFLAIQFLDKAKCSMVKLNNGGYEDIVIAINPAVPEDSRIIENIQNMIKDATSYLFHATKKRLYIRNVNILIPSTWSSSANYVKPKTETYEKADVIIDTPHIRYGDNPYTLQYEGCKTPGKYIHFTPNFLLDASLLSTYGDRGRVFVHEWAHLRWGVFDEYDSENPFYVSGFKVEATRCSTDIFGSNGIPIAPCTEFGCTTRPCNFDFITGLYEDGCLFIPDKNQFTTQSIMYMQALSSVSEFCDASNHNIEAPTLQNRMCNSQSTWDIISDSSDIKDTPPGTTITIPEPTFSLLHHKTRVITLVLDVSGNTNLDNRIGRLFQAAEVFLIQIIELSSYVGIVKFSSSASITSELLQIQGDAQRQTLKSLLPTTASGGTNICAGILTGIDVNKKLDGSSHGTELVLLSDGDDNYDTKLCYPDIINSGVMIHTIALGLNAAQELEEIARMTDGKSFSASDKETANELIDAFSGLTAENGDITHEAVQLESVSVNLQRGECLSDTVFIDSTVGNSTFFLLTWQTVIPMVSLENPNGNVYNIADFTADSAAKSARLEIPGTAEVIRGAWKYELCNTLTGFQAIGIVVSSMAADPGLPPISVTAHMNTDANVFPNPMIVYALVSQGQYLVAGLNVTAIIEPPVGSPEIIQLLDNGAGGDIIKNDGVYTSYFFGFKVNGRHSLKVRVKSKESPATLALPKNQVQYVPGYVENGEIVLNPEKPSISEDDLLINFGPISRTASGGSFVLSNVPIRAQPDIYNPVKIIDLKAKIVEMTVVLTWTATGDDLDQRTGKVTKRYELRMSTHPADLRDSFENCKIIDISDFSPQPAGSSEKFKFVPQDIAITNGTVLYFSLVAIDEVSLKSDPSNIAQAALFIPPTPPPSTTTPPPTITTPPPSTSPPTTSTTTRSTTRTTKTTTTKPPRTTLSPMIVKFIVYKICFH</sequence>
<dbReference type="InterPro" id="IPR051266">
    <property type="entry name" value="CLCR"/>
</dbReference>
<dbReference type="GO" id="GO:0008237">
    <property type="term" value="F:metallopeptidase activity"/>
    <property type="evidence" value="ECO:0007669"/>
    <property type="project" value="UniProtKB-KW"/>
</dbReference>
<keyword evidence="2" id="KW-0813">Transport</keyword>
<evidence type="ECO:0000256" key="5">
    <source>
        <dbReference type="ARBA" id="ARBA00022729"/>
    </source>
</evidence>
<proteinExistence type="inferred from homology"/>
<keyword evidence="9" id="KW-0325">Glycoprotein</keyword>
<evidence type="ECO:0000256" key="6">
    <source>
        <dbReference type="ARBA" id="ARBA00022801"/>
    </source>
</evidence>
<dbReference type="PROSITE" id="PS50234">
    <property type="entry name" value="VWFA"/>
    <property type="match status" value="1"/>
</dbReference>
<keyword evidence="7" id="KW-0862">Zinc</keyword>
<dbReference type="Ensembl" id="ENSLLET00000050001.1">
    <property type="protein sequence ID" value="ENSLLEP00000048116.1"/>
    <property type="gene ID" value="ENSLLEG00000030361.1"/>
</dbReference>
<feature type="region of interest" description="Disordered" evidence="11">
    <location>
        <begin position="876"/>
        <end position="926"/>
    </location>
</feature>
<keyword evidence="4" id="KW-0479">Metal-binding</keyword>
<evidence type="ECO:0000256" key="8">
    <source>
        <dbReference type="ARBA" id="ARBA00023049"/>
    </source>
</evidence>
<feature type="domain" description="VWFA" evidence="13">
    <location>
        <begin position="309"/>
        <end position="477"/>
    </location>
</feature>
<keyword evidence="10" id="KW-0868">Chloride</keyword>
<feature type="chain" id="PRO_5034079459" description="VWFA domain-containing protein" evidence="12">
    <location>
        <begin position="22"/>
        <end position="943"/>
    </location>
</feature>
<evidence type="ECO:0000256" key="2">
    <source>
        <dbReference type="ARBA" id="ARBA00022448"/>
    </source>
</evidence>
<evidence type="ECO:0000256" key="9">
    <source>
        <dbReference type="ARBA" id="ARBA00023180"/>
    </source>
</evidence>
<dbReference type="PANTHER" id="PTHR10579:SF169">
    <property type="entry name" value="CALCIUM-ACTIVATED CHLORIDE CHANNEL REGULATOR 1"/>
    <property type="match status" value="1"/>
</dbReference>
<dbReference type="GO" id="GO:0005229">
    <property type="term" value="F:intracellularly calcium-gated chloride channel activity"/>
    <property type="evidence" value="ECO:0007669"/>
    <property type="project" value="InterPro"/>
</dbReference>
<dbReference type="Gene3D" id="3.40.50.410">
    <property type="entry name" value="von Willebrand factor, type A domain"/>
    <property type="match status" value="1"/>
</dbReference>
<accession>A0A8C5R7P5</accession>
<protein>
    <recommendedName>
        <fullName evidence="13">VWFA domain-containing protein</fullName>
    </recommendedName>
</protein>
<name>A0A8C5R7P5_9ANUR</name>